<evidence type="ECO:0000313" key="2">
    <source>
        <dbReference type="Proteomes" id="UP000314294"/>
    </source>
</evidence>
<proteinExistence type="predicted"/>
<protein>
    <submittedName>
        <fullName evidence="1">Uncharacterized protein</fullName>
    </submittedName>
</protein>
<dbReference type="AlphaFoldDB" id="A0A4Z2E4D3"/>
<comment type="caution">
    <text evidence="1">The sequence shown here is derived from an EMBL/GenBank/DDBJ whole genome shotgun (WGS) entry which is preliminary data.</text>
</comment>
<name>A0A4Z2E4D3_9TELE</name>
<gene>
    <name evidence="1" type="ORF">EYF80_066287</name>
</gene>
<organism evidence="1 2">
    <name type="scientific">Liparis tanakae</name>
    <name type="common">Tanaka's snailfish</name>
    <dbReference type="NCBI Taxonomy" id="230148"/>
    <lineage>
        <taxon>Eukaryota</taxon>
        <taxon>Metazoa</taxon>
        <taxon>Chordata</taxon>
        <taxon>Craniata</taxon>
        <taxon>Vertebrata</taxon>
        <taxon>Euteleostomi</taxon>
        <taxon>Actinopterygii</taxon>
        <taxon>Neopterygii</taxon>
        <taxon>Teleostei</taxon>
        <taxon>Neoteleostei</taxon>
        <taxon>Acanthomorphata</taxon>
        <taxon>Eupercaria</taxon>
        <taxon>Perciformes</taxon>
        <taxon>Cottioidei</taxon>
        <taxon>Cottales</taxon>
        <taxon>Liparidae</taxon>
        <taxon>Liparis</taxon>
    </lineage>
</organism>
<sequence length="72" mass="8155">MDREEPPVSVPVSPGEKMRLLVKQEVHAAVEESFGLLDTWTAAYEDTVSQLREQWRLTAGWCFFFSGPVVTV</sequence>
<reference evidence="1 2" key="1">
    <citation type="submission" date="2019-03" db="EMBL/GenBank/DDBJ databases">
        <title>First draft genome of Liparis tanakae, snailfish: a comprehensive survey of snailfish specific genes.</title>
        <authorList>
            <person name="Kim W."/>
            <person name="Song I."/>
            <person name="Jeong J.-H."/>
            <person name="Kim D."/>
            <person name="Kim S."/>
            <person name="Ryu S."/>
            <person name="Song J.Y."/>
            <person name="Lee S.K."/>
        </authorList>
    </citation>
    <scope>NUCLEOTIDE SEQUENCE [LARGE SCALE GENOMIC DNA]</scope>
    <source>
        <tissue evidence="1">Muscle</tissue>
    </source>
</reference>
<dbReference type="Proteomes" id="UP000314294">
    <property type="component" value="Unassembled WGS sequence"/>
</dbReference>
<dbReference type="EMBL" id="SRLO01017988">
    <property type="protein sequence ID" value="TNN23591.1"/>
    <property type="molecule type" value="Genomic_DNA"/>
</dbReference>
<accession>A0A4Z2E4D3</accession>
<keyword evidence="2" id="KW-1185">Reference proteome</keyword>
<evidence type="ECO:0000313" key="1">
    <source>
        <dbReference type="EMBL" id="TNN23591.1"/>
    </source>
</evidence>